<proteinExistence type="predicted"/>
<dbReference type="InParanoid" id="A0A0D0BN62"/>
<keyword evidence="3" id="KW-1185">Reference proteome</keyword>
<reference evidence="2 3" key="1">
    <citation type="submission" date="2014-04" db="EMBL/GenBank/DDBJ databases">
        <authorList>
            <consortium name="DOE Joint Genome Institute"/>
            <person name="Kuo A."/>
            <person name="Ruytinx J."/>
            <person name="Rineau F."/>
            <person name="Colpaert J."/>
            <person name="Kohler A."/>
            <person name="Nagy L.G."/>
            <person name="Floudas D."/>
            <person name="Copeland A."/>
            <person name="Barry K.W."/>
            <person name="Cichocki N."/>
            <person name="Veneault-Fourrey C."/>
            <person name="LaButti K."/>
            <person name="Lindquist E.A."/>
            <person name="Lipzen A."/>
            <person name="Lundell T."/>
            <person name="Morin E."/>
            <person name="Murat C."/>
            <person name="Sun H."/>
            <person name="Tunlid A."/>
            <person name="Henrissat B."/>
            <person name="Grigoriev I.V."/>
            <person name="Hibbett D.S."/>
            <person name="Martin F."/>
            <person name="Nordberg H.P."/>
            <person name="Cantor M.N."/>
            <person name="Hua S.X."/>
        </authorList>
    </citation>
    <scope>NUCLEOTIDE SEQUENCE [LARGE SCALE GENOMIC DNA]</scope>
    <source>
        <strain evidence="2 3">UH-Slu-Lm8-n1</strain>
    </source>
</reference>
<reference evidence="3" key="2">
    <citation type="submission" date="2015-01" db="EMBL/GenBank/DDBJ databases">
        <title>Evolutionary Origins and Diversification of the Mycorrhizal Mutualists.</title>
        <authorList>
            <consortium name="DOE Joint Genome Institute"/>
            <consortium name="Mycorrhizal Genomics Consortium"/>
            <person name="Kohler A."/>
            <person name="Kuo A."/>
            <person name="Nagy L.G."/>
            <person name="Floudas D."/>
            <person name="Copeland A."/>
            <person name="Barry K.W."/>
            <person name="Cichocki N."/>
            <person name="Veneault-Fourrey C."/>
            <person name="LaButti K."/>
            <person name="Lindquist E.A."/>
            <person name="Lipzen A."/>
            <person name="Lundell T."/>
            <person name="Morin E."/>
            <person name="Murat C."/>
            <person name="Riley R."/>
            <person name="Ohm R."/>
            <person name="Sun H."/>
            <person name="Tunlid A."/>
            <person name="Henrissat B."/>
            <person name="Grigoriev I.V."/>
            <person name="Hibbett D.S."/>
            <person name="Martin F."/>
        </authorList>
    </citation>
    <scope>NUCLEOTIDE SEQUENCE [LARGE SCALE GENOMIC DNA]</scope>
    <source>
        <strain evidence="3">UH-Slu-Lm8-n1</strain>
    </source>
</reference>
<name>A0A0D0BN62_9AGAM</name>
<dbReference type="OrthoDB" id="2680604at2759"/>
<dbReference type="SUPFAM" id="SSF47459">
    <property type="entry name" value="HLH, helix-loop-helix DNA-binding domain"/>
    <property type="match status" value="1"/>
</dbReference>
<dbReference type="PROSITE" id="PS50888">
    <property type="entry name" value="BHLH"/>
    <property type="match status" value="1"/>
</dbReference>
<dbReference type="AlphaFoldDB" id="A0A0D0BN62"/>
<evidence type="ECO:0000313" key="3">
    <source>
        <dbReference type="Proteomes" id="UP000054485"/>
    </source>
</evidence>
<organism evidence="2 3">
    <name type="scientific">Suillus luteus UH-Slu-Lm8-n1</name>
    <dbReference type="NCBI Taxonomy" id="930992"/>
    <lineage>
        <taxon>Eukaryota</taxon>
        <taxon>Fungi</taxon>
        <taxon>Dikarya</taxon>
        <taxon>Basidiomycota</taxon>
        <taxon>Agaricomycotina</taxon>
        <taxon>Agaricomycetes</taxon>
        <taxon>Agaricomycetidae</taxon>
        <taxon>Boletales</taxon>
        <taxon>Suillineae</taxon>
        <taxon>Suillaceae</taxon>
        <taxon>Suillus</taxon>
    </lineage>
</organism>
<dbReference type="Proteomes" id="UP000054485">
    <property type="component" value="Unassembled WGS sequence"/>
</dbReference>
<gene>
    <name evidence="2" type="ORF">CY34DRAFT_280874</name>
</gene>
<feature type="domain" description="BHLH" evidence="1">
    <location>
        <begin position="57"/>
        <end position="109"/>
    </location>
</feature>
<dbReference type="InterPro" id="IPR036638">
    <property type="entry name" value="HLH_DNA-bd_sf"/>
</dbReference>
<dbReference type="HOGENOM" id="CLU_1161805_0_0_1"/>
<evidence type="ECO:0000259" key="1">
    <source>
        <dbReference type="PROSITE" id="PS50888"/>
    </source>
</evidence>
<evidence type="ECO:0000313" key="2">
    <source>
        <dbReference type="EMBL" id="KIK47262.1"/>
    </source>
</evidence>
<dbReference type="GO" id="GO:0046983">
    <property type="term" value="F:protein dimerization activity"/>
    <property type="evidence" value="ECO:0007669"/>
    <property type="project" value="InterPro"/>
</dbReference>
<dbReference type="EMBL" id="KN835149">
    <property type="protein sequence ID" value="KIK47262.1"/>
    <property type="molecule type" value="Genomic_DNA"/>
</dbReference>
<accession>A0A0D0BN62</accession>
<protein>
    <recommendedName>
        <fullName evidence="1">BHLH domain-containing protein</fullName>
    </recommendedName>
</protein>
<dbReference type="InterPro" id="IPR011598">
    <property type="entry name" value="bHLH_dom"/>
</dbReference>
<sequence length="239" mass="27213">MVSGCKVNRPPSNKISKSGPLLFYCRQNARFLFYLQTHQCTIADMQLYHGVQSYQRPAKQSKIASQRQYRVKEGDGFQELREVIRSVTGEAPQTRRETLKKAAELLRQLSTEYEGISRHEPFPPLEVSSASPYEVDQGSYMSYEPLVIPNNDTWTNAIAPWTRNSSPMSDTSATSSTLEYQGQSQAEIHRVVDVGDWNLVQPTPSQFRQTSFSAQWNDLSLIHSNIDQVPYYVERVGVN</sequence>